<comment type="subcellular location">
    <subcellularLocation>
        <location evidence="1">Cell membrane</location>
        <topology evidence="1">Multi-pass membrane protein</topology>
    </subcellularLocation>
</comment>
<gene>
    <name evidence="8" type="ORF">S03H2_37268</name>
</gene>
<evidence type="ECO:0000256" key="4">
    <source>
        <dbReference type="ARBA" id="ARBA00022989"/>
    </source>
</evidence>
<reference evidence="8" key="1">
    <citation type="journal article" date="2014" name="Front. Microbiol.">
        <title>High frequency of phylogenetically diverse reductive dehalogenase-homologous genes in deep subseafloor sedimentary metagenomes.</title>
        <authorList>
            <person name="Kawai M."/>
            <person name="Futagami T."/>
            <person name="Toyoda A."/>
            <person name="Takaki Y."/>
            <person name="Nishi S."/>
            <person name="Hori S."/>
            <person name="Arai W."/>
            <person name="Tsubouchi T."/>
            <person name="Morono Y."/>
            <person name="Uchiyama I."/>
            <person name="Ito T."/>
            <person name="Fujiyama A."/>
            <person name="Inagaki F."/>
            <person name="Takami H."/>
        </authorList>
    </citation>
    <scope>NUCLEOTIDE SEQUENCE</scope>
    <source>
        <strain evidence="8">Expedition CK06-06</strain>
    </source>
</reference>
<feature type="transmembrane region" description="Helical" evidence="6">
    <location>
        <begin position="23"/>
        <end position="47"/>
    </location>
</feature>
<protein>
    <recommendedName>
        <fullName evidence="7">Na+/H+ antiporter NhaC-like C-terminal domain-containing protein</fullName>
    </recommendedName>
</protein>
<feature type="transmembrane region" description="Helical" evidence="6">
    <location>
        <begin position="214"/>
        <end position="233"/>
    </location>
</feature>
<feature type="transmembrane region" description="Helical" evidence="6">
    <location>
        <begin position="109"/>
        <end position="129"/>
    </location>
</feature>
<feature type="non-terminal residue" evidence="8">
    <location>
        <position position="279"/>
    </location>
</feature>
<feature type="transmembrane region" description="Helical" evidence="6">
    <location>
        <begin position="68"/>
        <end position="89"/>
    </location>
</feature>
<keyword evidence="5 6" id="KW-0472">Membrane</keyword>
<accession>X1FQZ0</accession>
<evidence type="ECO:0000256" key="2">
    <source>
        <dbReference type="ARBA" id="ARBA00022475"/>
    </source>
</evidence>
<dbReference type="EMBL" id="BARU01022925">
    <property type="protein sequence ID" value="GAH48076.1"/>
    <property type="molecule type" value="Genomic_DNA"/>
</dbReference>
<feature type="non-terminal residue" evidence="8">
    <location>
        <position position="1"/>
    </location>
</feature>
<sequence>GVERFVRWVGDRRWVTNRRQAQLVPFILGVLITVESSITSLVAGTVGRPLTDRYRVSREKLAYICDSTSAPICILVPFNGWGAMVIGLLAVQGVESPVAVLLSSLVWNFYAVVAILVLLVTILAGWEVGPMKRAERRVRDEGKLMADGAHPLVGEDVLGAETLEGLSPRPVNLVLPVLTMILSIVAGIYLTGRAVAPEGAGLWEIIQASSGSTAVLWAVIASLVVLAILNVRLRFRKNPGQARMAGQTLRRCSGQALRRCSGQAFLDLIFKGMGGMIPV</sequence>
<dbReference type="PANTHER" id="PTHR43478:SF1">
    <property type="entry name" value="NA+_H+ ANTIPORTER NHAC-LIKE C-TERMINAL DOMAIN-CONTAINING PROTEIN"/>
    <property type="match status" value="1"/>
</dbReference>
<evidence type="ECO:0000256" key="6">
    <source>
        <dbReference type="SAM" id="Phobius"/>
    </source>
</evidence>
<organism evidence="8">
    <name type="scientific">marine sediment metagenome</name>
    <dbReference type="NCBI Taxonomy" id="412755"/>
    <lineage>
        <taxon>unclassified sequences</taxon>
        <taxon>metagenomes</taxon>
        <taxon>ecological metagenomes</taxon>
    </lineage>
</organism>
<comment type="caution">
    <text evidence="8">The sequence shown here is derived from an EMBL/GenBank/DDBJ whole genome shotgun (WGS) entry which is preliminary data.</text>
</comment>
<dbReference type="GO" id="GO:0005886">
    <property type="term" value="C:plasma membrane"/>
    <property type="evidence" value="ECO:0007669"/>
    <property type="project" value="UniProtKB-SubCell"/>
</dbReference>
<evidence type="ECO:0000259" key="7">
    <source>
        <dbReference type="Pfam" id="PF03553"/>
    </source>
</evidence>
<proteinExistence type="predicted"/>
<keyword evidence="3 6" id="KW-0812">Transmembrane</keyword>
<dbReference type="AlphaFoldDB" id="X1FQZ0"/>
<feature type="domain" description="Na+/H+ antiporter NhaC-like C-terminal" evidence="7">
    <location>
        <begin position="88"/>
        <end position="231"/>
    </location>
</feature>
<evidence type="ECO:0000313" key="8">
    <source>
        <dbReference type="EMBL" id="GAH48076.1"/>
    </source>
</evidence>
<keyword evidence="2" id="KW-1003">Cell membrane</keyword>
<evidence type="ECO:0000256" key="3">
    <source>
        <dbReference type="ARBA" id="ARBA00022692"/>
    </source>
</evidence>
<evidence type="ECO:0000256" key="5">
    <source>
        <dbReference type="ARBA" id="ARBA00023136"/>
    </source>
</evidence>
<dbReference type="InterPro" id="IPR018461">
    <property type="entry name" value="Na/H_Antiport_NhaC-like_C"/>
</dbReference>
<dbReference type="Pfam" id="PF03553">
    <property type="entry name" value="Na_H_antiporter"/>
    <property type="match status" value="1"/>
</dbReference>
<name>X1FQZ0_9ZZZZ</name>
<dbReference type="PANTHER" id="PTHR43478">
    <property type="entry name" value="NA+/H+ ANTIPORTER-RELATED"/>
    <property type="match status" value="1"/>
</dbReference>
<evidence type="ECO:0000256" key="1">
    <source>
        <dbReference type="ARBA" id="ARBA00004651"/>
    </source>
</evidence>
<feature type="transmembrane region" description="Helical" evidence="6">
    <location>
        <begin position="173"/>
        <end position="194"/>
    </location>
</feature>
<keyword evidence="4 6" id="KW-1133">Transmembrane helix</keyword>